<gene>
    <name evidence="1" type="ORF">ColLi_13401</name>
</gene>
<reference evidence="1 2" key="1">
    <citation type="submission" date="2021-07" db="EMBL/GenBank/DDBJ databases">
        <title>Genome data of Colletotrichum spaethianum.</title>
        <authorList>
            <person name="Utami Y.D."/>
            <person name="Hiruma K."/>
        </authorList>
    </citation>
    <scope>NUCLEOTIDE SEQUENCE [LARGE SCALE GENOMIC DNA]</scope>
    <source>
        <strain evidence="1 2">MAFF 242679</strain>
    </source>
</reference>
<dbReference type="AlphaFoldDB" id="A0AA37H2W3"/>
<dbReference type="Proteomes" id="UP001055172">
    <property type="component" value="Unassembled WGS sequence"/>
</dbReference>
<accession>A0AA37H2W3</accession>
<protein>
    <submittedName>
        <fullName evidence="1">Uncharacterized protein</fullName>
    </submittedName>
</protein>
<dbReference type="EMBL" id="BPPX01000056">
    <property type="protein sequence ID" value="GJC90563.1"/>
    <property type="molecule type" value="Genomic_DNA"/>
</dbReference>
<evidence type="ECO:0000313" key="1">
    <source>
        <dbReference type="EMBL" id="GJC90563.1"/>
    </source>
</evidence>
<name>A0AA37H2W3_9PEZI</name>
<organism evidence="1 2">
    <name type="scientific">Colletotrichum liriopes</name>
    <dbReference type="NCBI Taxonomy" id="708192"/>
    <lineage>
        <taxon>Eukaryota</taxon>
        <taxon>Fungi</taxon>
        <taxon>Dikarya</taxon>
        <taxon>Ascomycota</taxon>
        <taxon>Pezizomycotina</taxon>
        <taxon>Sordariomycetes</taxon>
        <taxon>Hypocreomycetidae</taxon>
        <taxon>Glomerellales</taxon>
        <taxon>Glomerellaceae</taxon>
        <taxon>Colletotrichum</taxon>
        <taxon>Colletotrichum spaethianum species complex</taxon>
    </lineage>
</organism>
<comment type="caution">
    <text evidence="1">The sequence shown here is derived from an EMBL/GenBank/DDBJ whole genome shotgun (WGS) entry which is preliminary data.</text>
</comment>
<sequence length="117" mass="12393">MVVPALRSTAGSMNRMLFPAPVGRKLMSTCPASMLRIDHMLSGCLSDLHEAPLSNNALSPLSISCPVYLSPPLVDVRLCSAPDHYNSSCSGCGWFFLFEPVIVVIDVVGGGGCHLMG</sequence>
<keyword evidence="2" id="KW-1185">Reference proteome</keyword>
<evidence type="ECO:0000313" key="2">
    <source>
        <dbReference type="Proteomes" id="UP001055172"/>
    </source>
</evidence>
<proteinExistence type="predicted"/>